<dbReference type="PROSITE" id="PS00018">
    <property type="entry name" value="EF_HAND_1"/>
    <property type="match status" value="1"/>
</dbReference>
<dbReference type="InterPro" id="IPR044023">
    <property type="entry name" value="Ig_7"/>
</dbReference>
<dbReference type="EMBL" id="JABEVX010000012">
    <property type="protein sequence ID" value="NNT73231.1"/>
    <property type="molecule type" value="Genomic_DNA"/>
</dbReference>
<accession>A0A7Y3W061</accession>
<dbReference type="PROSITE" id="PS51484">
    <property type="entry name" value="G8"/>
    <property type="match status" value="1"/>
</dbReference>
<dbReference type="RefSeq" id="WP_171223390.1">
    <property type="nucleotide sequence ID" value="NZ_CP121446.1"/>
</dbReference>
<feature type="domain" description="G8" evidence="1">
    <location>
        <begin position="732"/>
        <end position="880"/>
    </location>
</feature>
<keyword evidence="3" id="KW-1185">Reference proteome</keyword>
<proteinExistence type="predicted"/>
<dbReference type="Pfam" id="PF19081">
    <property type="entry name" value="Ig_7"/>
    <property type="match status" value="1"/>
</dbReference>
<dbReference type="Proteomes" id="UP000536509">
    <property type="component" value="Unassembled WGS sequence"/>
</dbReference>
<comment type="caution">
    <text evidence="2">The sequence shown here is derived from an EMBL/GenBank/DDBJ whole genome shotgun (WGS) entry which is preliminary data.</text>
</comment>
<evidence type="ECO:0000313" key="2">
    <source>
        <dbReference type="EMBL" id="NNT73231.1"/>
    </source>
</evidence>
<name>A0A7Y3W061_9FLAO</name>
<dbReference type="InterPro" id="IPR018247">
    <property type="entry name" value="EF_Hand_1_Ca_BS"/>
</dbReference>
<evidence type="ECO:0000259" key="1">
    <source>
        <dbReference type="PROSITE" id="PS51484"/>
    </source>
</evidence>
<sequence>MFINYFLKSSLLQTSSSDGKHIGQKPKSFGFAWLLLMLLSAVTGIQAQTTIINPATDGGFNLGSTFAANGWTVANEGTGAVKWAVGTAVSDTTPGTTQTASSIPITSYTVTLSALNQSIAIGQSVSGANIQPNTYVSNISGTTLTLTLPTTNATAQTNVLLTFGALASNISGNSAYLSLDNGVTHATNISGIRTIYFYKDVVIPAGHTNIALSFDWKSAANTWQVFVAPTTVTPIGSNVQSTFPNTLTGATPIIYSNTNTTTQSSFGFIPASFAGTTARIIFMWSNGNGGGTNPPLAVDNISLVSRAGGQTLTSVSSGLFTSPSTWDLGYVPSPSDDVVISAGHTVDINEKITLGARDLAIAGSGAVAQFGFFSDQFTVSNDLFISGSGARFNVYQPTNVVTPAGNGRLLKVGHDISFTSGGRLDISFGTTGAGVGELNLNGSTLQTISTDAGSFLGGTTKANGTTNTFGIINQLTVTNTSTATPNIDWQVNNARIRSKLTLTSGRVALGSNKIILGNYGALSTNVVCSLGTGFIGGTVARWYTTSANPSSGTIDAGLDYNNANVLFPIINANGQNRWASILSPASGTVAGELAITYADANTMSAVSIVDGITIGTRYDGNWTITTPDSRVDTTLSTPAAFTYTNAGTAFALGFYATGAFATNDGSTRILYGAAAAGGTHINGTTAPFAARSGLTLANITANGPMYVGGATTSVQGGTTKTSTGSGDWNTAGTWTPSGVPACGDIVTIASGHTVTVNATASAAGVTINAGGTLVNAGGTLTVGCTNNNAIFTNFGTSTVSGGTLRVNGGVYHRAGSTFNHTGGDVTIDSNDAGNASTSVGQGGSSLKLDTPNLNLTGGTITIVDPLINNVIATSATSVTNFTMTTFASTFAKPLAADAPSGSTVLSMTNFNRANTFSIGQVVSGTGIAPGTTITALTVPQTSVAPISITLSQGTTATILTGATIDFSAMNNGSSVICVPTSTANWFNIAVGQIVTGNGIPAGTTVTGAGSGFADSAYAIFLSNPVTGLATSPIIAAETITFSGASPNCSSIILPAANPLISVGQAVSGTGIAPGTTVTSIDAVGTQSKIGLSLPCTGAMVAPVALNFYAGNLSSFAVAYNATTNYVAGLNHTLQIGDGVSTDKAAVTTNGFLCNFIQGGGMLSLGNLTVNALDGADRFFNVTNVLSVQNALNITSGSVFKKTNTSGGMFFGGNITNNGSMFMAANTITNLANGALGATTLPQTISGSGNFYNNLTTAASTGSFAGLTINNTSSAGVTISMLNFRVTSSLTLNSGIVHTSATYPLYHGLADLSSGAILSGTFSDTSFIDGPYNKSFATNSTSASFQLFPVGKTSYTPVWVGITAGASITAEAYTSNAGTTSVNASNLSATNWRVTREGALGSMSDYKVQLGHPSIGANNIIVQAPIANGTYDNTFGNAMVYTAGTLNTIAAPTAISGAGYTSSYFAYATTPNCTTFNPGNTIADLSTITNIVIQNSSSTGIVNGSANVTLQATASPLIVAGLTVTGNGIQAGTTVVSVSGTALVLSQPATASSAGQTTLTFSTVQNPSSLCGSQLVRLSLQNSTTATGITYQWQSSTDGGTTYVNISGATAATYVGAPTQNTYYRCNVTCTFGPSTVASTPVQVTLSSAVDTTTPGTTCTASTPVNLEATAASGTITWYAAATGGSPLATGSPFTPSPATTTTYYAATESTSTYTVGKSLTGTSTSTSNFTGIVFNTSKNIILNSVKVYPRQTAGALDAGAQMTIKLFKDGVQVPGTDAVTFVPTTNTGTISASFSNTVNLNYNIPAGNGYTLLVTSGLSATNMLARVSPGVATLPAGGGSVTVTLGASSFDTTSNSENNNFFDLNVTEVCSSPRVAVEATVGCTKNLKLFIEGYYIGGGQMTPVKANEGVGTSTTDVDDVTVELRDASTYAVVSSASAVLKTDGTVAAKLVAPAGNYFIAVKHRNAIQTWSAAAEAFGTSTATYDFSTAANKAYGSNMKNLGSGVFGFYSGDINQDESIDVGDFPALFSDNDNFISGYFNTDLNGDGTVDVGDFPILFLNSDNFIFSNHP</sequence>
<evidence type="ECO:0000313" key="3">
    <source>
        <dbReference type="Proteomes" id="UP000536509"/>
    </source>
</evidence>
<dbReference type="Gene3D" id="2.60.40.2700">
    <property type="match status" value="1"/>
</dbReference>
<dbReference type="InterPro" id="IPR019316">
    <property type="entry name" value="G8_domain"/>
</dbReference>
<protein>
    <recommendedName>
        <fullName evidence="1">G8 domain-containing protein</fullName>
    </recommendedName>
</protein>
<organism evidence="2 3">
    <name type="scientific">Flavobacterium rivulicola</name>
    <dbReference type="NCBI Taxonomy" id="2732161"/>
    <lineage>
        <taxon>Bacteria</taxon>
        <taxon>Pseudomonadati</taxon>
        <taxon>Bacteroidota</taxon>
        <taxon>Flavobacteriia</taxon>
        <taxon>Flavobacteriales</taxon>
        <taxon>Flavobacteriaceae</taxon>
        <taxon>Flavobacterium</taxon>
    </lineage>
</organism>
<gene>
    <name evidence="2" type="ORF">HKT18_13480</name>
</gene>
<reference evidence="2 3" key="1">
    <citation type="submission" date="2020-05" db="EMBL/GenBank/DDBJ databases">
        <title>Draft genome of Flavobacterium sp. IMCC34852.</title>
        <authorList>
            <person name="Song J."/>
            <person name="Cho J.-C."/>
        </authorList>
    </citation>
    <scope>NUCLEOTIDE SEQUENCE [LARGE SCALE GENOMIC DNA]</scope>
    <source>
        <strain evidence="2 3">IMCC34852</strain>
    </source>
</reference>